<gene>
    <name evidence="14" type="ORF">FHX39_000523</name>
</gene>
<feature type="transmembrane region" description="Helical" evidence="11">
    <location>
        <begin position="187"/>
        <end position="209"/>
    </location>
</feature>
<keyword evidence="4" id="KW-0597">Phosphoprotein</keyword>
<feature type="domain" description="HAMP" evidence="13">
    <location>
        <begin position="215"/>
        <end position="267"/>
    </location>
</feature>
<comment type="catalytic activity">
    <reaction evidence="1">
        <text>ATP + protein L-histidine = ADP + protein N-phospho-L-histidine.</text>
        <dbReference type="EC" id="2.7.13.3"/>
    </reaction>
</comment>
<evidence type="ECO:0000259" key="12">
    <source>
        <dbReference type="PROSITE" id="PS50109"/>
    </source>
</evidence>
<dbReference type="GO" id="GO:0005886">
    <property type="term" value="C:plasma membrane"/>
    <property type="evidence" value="ECO:0007669"/>
    <property type="project" value="UniProtKB-SubCell"/>
</dbReference>
<dbReference type="Gene3D" id="6.10.340.10">
    <property type="match status" value="1"/>
</dbReference>
<evidence type="ECO:0000256" key="6">
    <source>
        <dbReference type="ARBA" id="ARBA00022692"/>
    </source>
</evidence>
<keyword evidence="10 11" id="KW-0472">Membrane</keyword>
<dbReference type="PROSITE" id="PS50885">
    <property type="entry name" value="HAMP"/>
    <property type="match status" value="1"/>
</dbReference>
<evidence type="ECO:0000256" key="8">
    <source>
        <dbReference type="ARBA" id="ARBA00022989"/>
    </source>
</evidence>
<evidence type="ECO:0000256" key="3">
    <source>
        <dbReference type="ARBA" id="ARBA00012438"/>
    </source>
</evidence>
<evidence type="ECO:0000256" key="11">
    <source>
        <dbReference type="SAM" id="Phobius"/>
    </source>
</evidence>
<dbReference type="SMART" id="SM00388">
    <property type="entry name" value="HisKA"/>
    <property type="match status" value="1"/>
</dbReference>
<keyword evidence="9" id="KW-0902">Two-component regulatory system</keyword>
<dbReference type="RefSeq" id="WP_183336564.1">
    <property type="nucleotide sequence ID" value="NZ_JACHZG010000001.1"/>
</dbReference>
<dbReference type="GO" id="GO:0000155">
    <property type="term" value="F:phosphorelay sensor kinase activity"/>
    <property type="evidence" value="ECO:0007669"/>
    <property type="project" value="InterPro"/>
</dbReference>
<proteinExistence type="predicted"/>
<dbReference type="PANTHER" id="PTHR45436">
    <property type="entry name" value="SENSOR HISTIDINE KINASE YKOH"/>
    <property type="match status" value="1"/>
</dbReference>
<sequence>MTAEGAPASVRSARTARPVPAALAAAGRRCLRLTLGPSLQRRVGRFTLLIVALAVLVTGLGGYLASRAAAFNAADDALLRASDMALADLGPAPGPADLERFVSTAPGLSTIVTAVVRADGSVLRGTTPDVVPVQAGDVAVAGGLRDAYTHSATTDAGALYRVRVVPLGAEPGTALLVGRPMAGTQQILMALAMGLLVCGVVAVAVAGVVGRRVARAGVAPVRELTAEVEQRAAEDDLTPVTIARNDELGRLGVAFNHLLDTVKVSRTRQARFVADAGHELRTPLTSLRTNIELLAADTDRAMLDPADRLTIMRDVRAQLVEFSALVSDLIGLTREDRAPTDFHEVDLAAVLDEAVDRVSMRAPGLGWAVHLDPVRLHGDADLLARAFTNVLDNAVKYSPPGGTVSVSLKGHEVRIGDEGGGVSEEERPFVFDRFFRSEASRATPGTGLGLSITESVVRQHGGTVAVTDAPGGGAQFVLTFPLALHRSGGAGGATDR</sequence>
<comment type="caution">
    <text evidence="14">The sequence shown here is derived from an EMBL/GenBank/DDBJ whole genome shotgun (WGS) entry which is preliminary data.</text>
</comment>
<dbReference type="PRINTS" id="PR00344">
    <property type="entry name" value="BCTRLSENSOR"/>
</dbReference>
<evidence type="ECO:0000256" key="5">
    <source>
        <dbReference type="ARBA" id="ARBA00022679"/>
    </source>
</evidence>
<name>A0A7W5P5L4_9ACTN</name>
<organism evidence="14 15">
    <name type="scientific">Microlunatus antarcticus</name>
    <dbReference type="NCBI Taxonomy" id="53388"/>
    <lineage>
        <taxon>Bacteria</taxon>
        <taxon>Bacillati</taxon>
        <taxon>Actinomycetota</taxon>
        <taxon>Actinomycetes</taxon>
        <taxon>Propionibacteriales</taxon>
        <taxon>Propionibacteriaceae</taxon>
        <taxon>Microlunatus</taxon>
    </lineage>
</organism>
<dbReference type="EMBL" id="JACHZG010000001">
    <property type="protein sequence ID" value="MBB3325579.1"/>
    <property type="molecule type" value="Genomic_DNA"/>
</dbReference>
<accession>A0A7W5P5L4</accession>
<dbReference type="PROSITE" id="PS50109">
    <property type="entry name" value="HIS_KIN"/>
    <property type="match status" value="1"/>
</dbReference>
<evidence type="ECO:0000313" key="15">
    <source>
        <dbReference type="Proteomes" id="UP000565572"/>
    </source>
</evidence>
<dbReference type="SUPFAM" id="SSF47384">
    <property type="entry name" value="Homodimeric domain of signal transducing histidine kinase"/>
    <property type="match status" value="1"/>
</dbReference>
<evidence type="ECO:0000256" key="1">
    <source>
        <dbReference type="ARBA" id="ARBA00000085"/>
    </source>
</evidence>
<dbReference type="InterPro" id="IPR004358">
    <property type="entry name" value="Sig_transdc_His_kin-like_C"/>
</dbReference>
<dbReference type="Gene3D" id="3.30.565.10">
    <property type="entry name" value="Histidine kinase-like ATPase, C-terminal domain"/>
    <property type="match status" value="1"/>
</dbReference>
<keyword evidence="6 11" id="KW-0812">Transmembrane</keyword>
<evidence type="ECO:0000256" key="10">
    <source>
        <dbReference type="ARBA" id="ARBA00023136"/>
    </source>
</evidence>
<keyword evidence="7 14" id="KW-0418">Kinase</keyword>
<dbReference type="SMART" id="SM00304">
    <property type="entry name" value="HAMP"/>
    <property type="match status" value="1"/>
</dbReference>
<evidence type="ECO:0000256" key="2">
    <source>
        <dbReference type="ARBA" id="ARBA00004236"/>
    </source>
</evidence>
<dbReference type="PANTHER" id="PTHR45436:SF5">
    <property type="entry name" value="SENSOR HISTIDINE KINASE TRCS"/>
    <property type="match status" value="1"/>
</dbReference>
<reference evidence="14 15" key="1">
    <citation type="submission" date="2020-08" db="EMBL/GenBank/DDBJ databases">
        <title>Sequencing the genomes of 1000 actinobacteria strains.</title>
        <authorList>
            <person name="Klenk H.-P."/>
        </authorList>
    </citation>
    <scope>NUCLEOTIDE SEQUENCE [LARGE SCALE GENOMIC DNA]</scope>
    <source>
        <strain evidence="14 15">DSM 11053</strain>
    </source>
</reference>
<dbReference type="Gene3D" id="1.10.287.130">
    <property type="match status" value="1"/>
</dbReference>
<evidence type="ECO:0000313" key="14">
    <source>
        <dbReference type="EMBL" id="MBB3325579.1"/>
    </source>
</evidence>
<dbReference type="InterPro" id="IPR005467">
    <property type="entry name" value="His_kinase_dom"/>
</dbReference>
<dbReference type="EC" id="2.7.13.3" evidence="3"/>
<feature type="domain" description="Histidine kinase" evidence="12">
    <location>
        <begin position="275"/>
        <end position="484"/>
    </location>
</feature>
<dbReference type="CDD" id="cd00082">
    <property type="entry name" value="HisKA"/>
    <property type="match status" value="1"/>
</dbReference>
<dbReference type="Pfam" id="PF02518">
    <property type="entry name" value="HATPase_c"/>
    <property type="match status" value="1"/>
</dbReference>
<dbReference type="Pfam" id="PF00512">
    <property type="entry name" value="HisKA"/>
    <property type="match status" value="1"/>
</dbReference>
<evidence type="ECO:0000256" key="9">
    <source>
        <dbReference type="ARBA" id="ARBA00023012"/>
    </source>
</evidence>
<protein>
    <recommendedName>
        <fullName evidence="3">histidine kinase</fullName>
        <ecNumber evidence="3">2.7.13.3</ecNumber>
    </recommendedName>
</protein>
<dbReference type="Proteomes" id="UP000565572">
    <property type="component" value="Unassembled WGS sequence"/>
</dbReference>
<dbReference type="InterPro" id="IPR036097">
    <property type="entry name" value="HisK_dim/P_sf"/>
</dbReference>
<dbReference type="InterPro" id="IPR003661">
    <property type="entry name" value="HisK_dim/P_dom"/>
</dbReference>
<dbReference type="CDD" id="cd00075">
    <property type="entry name" value="HATPase"/>
    <property type="match status" value="1"/>
</dbReference>
<evidence type="ECO:0000256" key="4">
    <source>
        <dbReference type="ARBA" id="ARBA00022553"/>
    </source>
</evidence>
<keyword evidence="15" id="KW-1185">Reference proteome</keyword>
<dbReference type="AlphaFoldDB" id="A0A7W5P5L4"/>
<dbReference type="InterPro" id="IPR050428">
    <property type="entry name" value="TCS_sensor_his_kinase"/>
</dbReference>
<evidence type="ECO:0000259" key="13">
    <source>
        <dbReference type="PROSITE" id="PS50885"/>
    </source>
</evidence>
<comment type="subcellular location">
    <subcellularLocation>
        <location evidence="2">Cell membrane</location>
    </subcellularLocation>
</comment>
<dbReference type="Pfam" id="PF00672">
    <property type="entry name" value="HAMP"/>
    <property type="match status" value="1"/>
</dbReference>
<keyword evidence="8 11" id="KW-1133">Transmembrane helix</keyword>
<dbReference type="CDD" id="cd06225">
    <property type="entry name" value="HAMP"/>
    <property type="match status" value="1"/>
</dbReference>
<dbReference type="SMART" id="SM00387">
    <property type="entry name" value="HATPase_c"/>
    <property type="match status" value="1"/>
</dbReference>
<evidence type="ECO:0000256" key="7">
    <source>
        <dbReference type="ARBA" id="ARBA00022777"/>
    </source>
</evidence>
<dbReference type="SUPFAM" id="SSF55874">
    <property type="entry name" value="ATPase domain of HSP90 chaperone/DNA topoisomerase II/histidine kinase"/>
    <property type="match status" value="1"/>
</dbReference>
<keyword evidence="5 14" id="KW-0808">Transferase</keyword>
<feature type="transmembrane region" description="Helical" evidence="11">
    <location>
        <begin position="46"/>
        <end position="65"/>
    </location>
</feature>
<dbReference type="InterPro" id="IPR003660">
    <property type="entry name" value="HAMP_dom"/>
</dbReference>
<dbReference type="InterPro" id="IPR036890">
    <property type="entry name" value="HATPase_C_sf"/>
</dbReference>
<dbReference type="InterPro" id="IPR003594">
    <property type="entry name" value="HATPase_dom"/>
</dbReference>